<dbReference type="RefSeq" id="WP_248360493.1">
    <property type="nucleotide sequence ID" value="NZ_AP025591.1"/>
</dbReference>
<sequence length="365" mass="42510">MGVKQYEKDGQTLYAIDVWLKMPNGTQKRVRVKKIPTLKHAKMLLAKLEIDSFEGRYFDRQLEAKITVEGAWKAWEPITRRDNDSWQSDIDRARHLVEHLGNRRAAKLTRQDVEEYRQKRFQETTRRGGPPAPGTIDREIALLKRCINYQVECGMLARNPIAGVPLLNEPNTRDQVLKPAMLERILKVAPPAFAPVIEFDYETGLRKTELRFLRWEQVDLTVGCIRLSAKETKTNQARIVYLTTRALEILRQTPRQLHSPYVFVNPDTGRPWSEHNKMLRRACERAGYEGIWFHDLRRSFVTNARRSGVPESVVMKLSGHRTRSVFDRYNIIDEGDLRAAVERIDALRQHAMQHPSRGKLLPRRE</sequence>
<evidence type="ECO:0000313" key="6">
    <source>
        <dbReference type="EMBL" id="BDG02804.1"/>
    </source>
</evidence>
<keyword evidence="7" id="KW-1185">Reference proteome</keyword>
<dbReference type="SUPFAM" id="SSF56349">
    <property type="entry name" value="DNA breaking-rejoining enzymes"/>
    <property type="match status" value="1"/>
</dbReference>
<evidence type="ECO:0000259" key="5">
    <source>
        <dbReference type="PROSITE" id="PS51898"/>
    </source>
</evidence>
<protein>
    <recommendedName>
        <fullName evidence="5">Tyr recombinase domain-containing protein</fullName>
    </recommendedName>
</protein>
<proteinExistence type="inferred from homology"/>
<reference evidence="7" key="1">
    <citation type="journal article" date="2022" name="Int. J. Syst. Evol. Microbiol.">
        <title>Anaeromyxobacter oryzae sp. nov., Anaeromyxobacter diazotrophicus sp. nov. and Anaeromyxobacter paludicola sp. nov., isolated from paddy soils.</title>
        <authorList>
            <person name="Itoh H."/>
            <person name="Xu Z."/>
            <person name="Mise K."/>
            <person name="Masuda Y."/>
            <person name="Ushijima N."/>
            <person name="Hayakawa C."/>
            <person name="Shiratori Y."/>
            <person name="Senoo K."/>
        </authorList>
    </citation>
    <scope>NUCLEOTIDE SEQUENCE [LARGE SCALE GENOMIC DNA]</scope>
    <source>
        <strain evidence="7">Red232</strain>
    </source>
</reference>
<evidence type="ECO:0000256" key="1">
    <source>
        <dbReference type="ARBA" id="ARBA00008857"/>
    </source>
</evidence>
<dbReference type="InterPro" id="IPR013762">
    <property type="entry name" value="Integrase-like_cat_sf"/>
</dbReference>
<dbReference type="InterPro" id="IPR002104">
    <property type="entry name" value="Integrase_catalytic"/>
</dbReference>
<evidence type="ECO:0000256" key="2">
    <source>
        <dbReference type="ARBA" id="ARBA00022908"/>
    </source>
</evidence>
<dbReference type="Pfam" id="PF00589">
    <property type="entry name" value="Phage_integrase"/>
    <property type="match status" value="1"/>
</dbReference>
<dbReference type="InterPro" id="IPR010998">
    <property type="entry name" value="Integrase_recombinase_N"/>
</dbReference>
<dbReference type="Gene3D" id="1.10.443.10">
    <property type="entry name" value="Intergrase catalytic core"/>
    <property type="match status" value="1"/>
</dbReference>
<dbReference type="PROSITE" id="PS51898">
    <property type="entry name" value="TYR_RECOMBINASE"/>
    <property type="match status" value="1"/>
</dbReference>
<feature type="domain" description="Tyr recombinase" evidence="5">
    <location>
        <begin position="172"/>
        <end position="342"/>
    </location>
</feature>
<comment type="similarity">
    <text evidence="1">Belongs to the 'phage' integrase family.</text>
</comment>
<dbReference type="Proteomes" id="UP001162891">
    <property type="component" value="Chromosome"/>
</dbReference>
<keyword evidence="2" id="KW-0229">DNA integration</keyword>
<organism evidence="6 7">
    <name type="scientific">Anaeromyxobacter oryzae</name>
    <dbReference type="NCBI Taxonomy" id="2918170"/>
    <lineage>
        <taxon>Bacteria</taxon>
        <taxon>Pseudomonadati</taxon>
        <taxon>Myxococcota</taxon>
        <taxon>Myxococcia</taxon>
        <taxon>Myxococcales</taxon>
        <taxon>Cystobacterineae</taxon>
        <taxon>Anaeromyxobacteraceae</taxon>
        <taxon>Anaeromyxobacter</taxon>
    </lineage>
</organism>
<evidence type="ECO:0000256" key="4">
    <source>
        <dbReference type="ARBA" id="ARBA00023172"/>
    </source>
</evidence>
<dbReference type="EMBL" id="AP025591">
    <property type="protein sequence ID" value="BDG02804.1"/>
    <property type="molecule type" value="Genomic_DNA"/>
</dbReference>
<keyword evidence="4" id="KW-0233">DNA recombination</keyword>
<dbReference type="PANTHER" id="PTHR30629:SF2">
    <property type="entry name" value="PROPHAGE INTEGRASE INTS-RELATED"/>
    <property type="match status" value="1"/>
</dbReference>
<name>A0ABN6MSW0_9BACT</name>
<dbReference type="CDD" id="cd00796">
    <property type="entry name" value="INT_Rci_Hp1_C"/>
    <property type="match status" value="1"/>
</dbReference>
<gene>
    <name evidence="6" type="ORF">AMOR_18000</name>
</gene>
<dbReference type="PANTHER" id="PTHR30629">
    <property type="entry name" value="PROPHAGE INTEGRASE"/>
    <property type="match status" value="1"/>
</dbReference>
<evidence type="ECO:0000313" key="7">
    <source>
        <dbReference type="Proteomes" id="UP001162891"/>
    </source>
</evidence>
<evidence type="ECO:0000256" key="3">
    <source>
        <dbReference type="ARBA" id="ARBA00023125"/>
    </source>
</evidence>
<dbReference type="Gene3D" id="1.10.150.130">
    <property type="match status" value="1"/>
</dbReference>
<dbReference type="InterPro" id="IPR050808">
    <property type="entry name" value="Phage_Integrase"/>
</dbReference>
<dbReference type="InterPro" id="IPR011010">
    <property type="entry name" value="DNA_brk_join_enz"/>
</dbReference>
<accession>A0ABN6MSW0</accession>
<keyword evidence="3" id="KW-0238">DNA-binding</keyword>